<comment type="caution">
    <text evidence="2">The sequence shown here is derived from an EMBL/GenBank/DDBJ whole genome shotgun (WGS) entry which is preliminary data.</text>
</comment>
<dbReference type="GO" id="GO:0016788">
    <property type="term" value="F:hydrolase activity, acting on ester bonds"/>
    <property type="evidence" value="ECO:0007669"/>
    <property type="project" value="InterPro"/>
</dbReference>
<gene>
    <name evidence="2" type="ORF">EJ08DRAFT_598874</name>
</gene>
<dbReference type="Pfam" id="PF01026">
    <property type="entry name" value="TatD_DNase"/>
    <property type="match status" value="1"/>
</dbReference>
<feature type="region of interest" description="Disordered" evidence="1">
    <location>
        <begin position="184"/>
        <end position="206"/>
    </location>
</feature>
<dbReference type="SUPFAM" id="SSF51556">
    <property type="entry name" value="Metallo-dependent hydrolases"/>
    <property type="match status" value="1"/>
</dbReference>
<dbReference type="PANTHER" id="PTHR47345">
    <property type="entry name" value="CUT9-INTERACTING PROTEIN SCN1"/>
    <property type="match status" value="1"/>
</dbReference>
<dbReference type="PANTHER" id="PTHR47345:SF1">
    <property type="entry name" value="CUT9-INTERACTING PROTEIN SCN1"/>
    <property type="match status" value="1"/>
</dbReference>
<evidence type="ECO:0000313" key="3">
    <source>
        <dbReference type="Proteomes" id="UP000800235"/>
    </source>
</evidence>
<accession>A0A9P4NG23</accession>
<sequence length="404" mass="45837">MPLPPVHREEGEKPFPWHLQVYDAHCHPTDTMNSVESISTMKAKVLTIMATRANDQELVAATANRMGVRQSEEGPLSAQWEKQARVVPCFGWHPWFSHQIYEYPEFDGAMELSVDQKLIHYSSVLTPKCNDKEFMLALPEPRPLSKFLSAMREYLEKYPLALVGEVGLDKRFCLPANPAVDVSHDSDCSSNSGGRDGLHLSPYHSSKDHQRKILKAQLALAGELQRAVSIHGVQAHGALFESLKGTWKGYENKTPNRRERRLNTNLRAQNPDDDEKQTPKKADFIPPYPPRICLHSFTGPPEQGKFYLSPSIPVEVFFSFSTLVNFYNKSDKKVKAAEDTIIMLPADRILVESDLDRAGEAMDDYLEDITRRVCKIRGWGLEEGVLQLGKNWKRFVFGERDVDS</sequence>
<dbReference type="EMBL" id="MU007118">
    <property type="protein sequence ID" value="KAF2419614.1"/>
    <property type="molecule type" value="Genomic_DNA"/>
</dbReference>
<dbReference type="InterPro" id="IPR001130">
    <property type="entry name" value="TatD-like"/>
</dbReference>
<protein>
    <submittedName>
        <fullName evidence="2">Metallo-dependent hydrolase</fullName>
    </submittedName>
</protein>
<dbReference type="AlphaFoldDB" id="A0A9P4NG23"/>
<organism evidence="2 3">
    <name type="scientific">Tothia fuscella</name>
    <dbReference type="NCBI Taxonomy" id="1048955"/>
    <lineage>
        <taxon>Eukaryota</taxon>
        <taxon>Fungi</taxon>
        <taxon>Dikarya</taxon>
        <taxon>Ascomycota</taxon>
        <taxon>Pezizomycotina</taxon>
        <taxon>Dothideomycetes</taxon>
        <taxon>Pleosporomycetidae</taxon>
        <taxon>Venturiales</taxon>
        <taxon>Cylindrosympodiaceae</taxon>
        <taxon>Tothia</taxon>
    </lineage>
</organism>
<dbReference type="Proteomes" id="UP000800235">
    <property type="component" value="Unassembled WGS sequence"/>
</dbReference>
<dbReference type="OrthoDB" id="413993at2759"/>
<keyword evidence="3" id="KW-1185">Reference proteome</keyword>
<proteinExistence type="predicted"/>
<feature type="region of interest" description="Disordered" evidence="1">
    <location>
        <begin position="250"/>
        <end position="281"/>
    </location>
</feature>
<reference evidence="2" key="1">
    <citation type="journal article" date="2020" name="Stud. Mycol.">
        <title>101 Dothideomycetes genomes: a test case for predicting lifestyles and emergence of pathogens.</title>
        <authorList>
            <person name="Haridas S."/>
            <person name="Albert R."/>
            <person name="Binder M."/>
            <person name="Bloem J."/>
            <person name="Labutti K."/>
            <person name="Salamov A."/>
            <person name="Andreopoulos B."/>
            <person name="Baker S."/>
            <person name="Barry K."/>
            <person name="Bills G."/>
            <person name="Bluhm B."/>
            <person name="Cannon C."/>
            <person name="Castanera R."/>
            <person name="Culley D."/>
            <person name="Daum C."/>
            <person name="Ezra D."/>
            <person name="Gonzalez J."/>
            <person name="Henrissat B."/>
            <person name="Kuo A."/>
            <person name="Liang C."/>
            <person name="Lipzen A."/>
            <person name="Lutzoni F."/>
            <person name="Magnuson J."/>
            <person name="Mondo S."/>
            <person name="Nolan M."/>
            <person name="Ohm R."/>
            <person name="Pangilinan J."/>
            <person name="Park H.-J."/>
            <person name="Ramirez L."/>
            <person name="Alfaro M."/>
            <person name="Sun H."/>
            <person name="Tritt A."/>
            <person name="Yoshinaga Y."/>
            <person name="Zwiers L.-H."/>
            <person name="Turgeon B."/>
            <person name="Goodwin S."/>
            <person name="Spatafora J."/>
            <person name="Crous P."/>
            <person name="Grigoriev I."/>
        </authorList>
    </citation>
    <scope>NUCLEOTIDE SEQUENCE</scope>
    <source>
        <strain evidence="2">CBS 130266</strain>
    </source>
</reference>
<dbReference type="InterPro" id="IPR032466">
    <property type="entry name" value="Metal_Hydrolase"/>
</dbReference>
<evidence type="ECO:0000313" key="2">
    <source>
        <dbReference type="EMBL" id="KAF2419614.1"/>
    </source>
</evidence>
<dbReference type="Gene3D" id="3.20.20.140">
    <property type="entry name" value="Metal-dependent hydrolases"/>
    <property type="match status" value="1"/>
</dbReference>
<name>A0A9P4NG23_9PEZI</name>
<evidence type="ECO:0000256" key="1">
    <source>
        <dbReference type="SAM" id="MobiDB-lite"/>
    </source>
</evidence>
<dbReference type="InterPro" id="IPR053044">
    <property type="entry name" value="Metallo-hydrolase/TatD-type"/>
</dbReference>
<keyword evidence="2" id="KW-0378">Hydrolase</keyword>